<feature type="compositionally biased region" description="Polar residues" evidence="2">
    <location>
        <begin position="321"/>
        <end position="334"/>
    </location>
</feature>
<dbReference type="AlphaFoldDB" id="A0A5J4W566"/>
<feature type="region of interest" description="Disordered" evidence="2">
    <location>
        <begin position="321"/>
        <end position="453"/>
    </location>
</feature>
<dbReference type="EMBL" id="SNRW01003334">
    <property type="protein sequence ID" value="KAA6390124.1"/>
    <property type="molecule type" value="Genomic_DNA"/>
</dbReference>
<sequence length="668" mass="75766">MGLHALRLRLPKVSEQEQIDMLDQVLLLNVNFGQNEWRAIVATSGVVEAVSELMTETNNPRIRNVEQGVSEIGKLSLQKVIDRQPDSIVGLIDLNMYDRAAEALDLAFPTSQSQSTLHRLTDQILKILNNILEIVQKMIGSGLEAMQKTKKLKSSAMRIWKQDPPRQIRGVIGSILLALNEDGIEPDTVSMGSQALVNQQEFEELENKLKTAEYKAHEFEVKMIEAEEKAASTEKWAKTEQRLKKESQDRLSLLEQRVNNLDMLREKEKSRADYAETMVRQLEMDKMNAMNEKDNAYQNVLKRVSSKGLVKSNSSGLIKNESTLLQKNSSQQQMVVERGFDKSSDKQSNDQNQNKSELSRANTLQRKNSQIMIQEYDQKRGQDKYMHPEHDDISRPLSRGNTMLSNKDDKSSQQDKQNPQILKSQSKQQLLKQQPSAKQLQQTNSRGQLLPQSKSTAKIIPVVGLNQRSKSEIRNASQPDIIAQPNFILPLRVKGKTETNKFYHSGGSDEYCTIAIDPVVTSGFARFEVVFNKNGGYGFCMGIADANCTFLADNGPWEMGNESKTVRYWSYGKLEHVTNGLKGNTEFKDNMRIAAEVDMQTVPRKVVFYVNNDEQPYYVVLIPSAIRFWACLCAPSSSFTITKFTNVNQSSFRNFPGSKGFQWGNRWN</sequence>
<accession>A0A5J4W566</accession>
<reference evidence="3 4" key="1">
    <citation type="submission" date="2019-03" db="EMBL/GenBank/DDBJ databases">
        <title>Single cell metagenomics reveals metabolic interactions within the superorganism composed of flagellate Streblomastix strix and complex community of Bacteroidetes bacteria on its surface.</title>
        <authorList>
            <person name="Treitli S.C."/>
            <person name="Kolisko M."/>
            <person name="Husnik F."/>
            <person name="Keeling P."/>
            <person name="Hampl V."/>
        </authorList>
    </citation>
    <scope>NUCLEOTIDE SEQUENCE [LARGE SCALE GENOMIC DNA]</scope>
    <source>
        <strain evidence="3">ST1C</strain>
    </source>
</reference>
<feature type="compositionally biased region" description="Basic and acidic residues" evidence="2">
    <location>
        <begin position="376"/>
        <end position="394"/>
    </location>
</feature>
<evidence type="ECO:0000256" key="2">
    <source>
        <dbReference type="SAM" id="MobiDB-lite"/>
    </source>
</evidence>
<proteinExistence type="predicted"/>
<evidence type="ECO:0000256" key="1">
    <source>
        <dbReference type="SAM" id="Coils"/>
    </source>
</evidence>
<comment type="caution">
    <text evidence="3">The sequence shown here is derived from an EMBL/GenBank/DDBJ whole genome shotgun (WGS) entry which is preliminary data.</text>
</comment>
<feature type="compositionally biased region" description="Polar residues" evidence="2">
    <location>
        <begin position="349"/>
        <end position="372"/>
    </location>
</feature>
<dbReference type="OrthoDB" id="445357at2759"/>
<feature type="compositionally biased region" description="Low complexity" evidence="2">
    <location>
        <begin position="420"/>
        <end position="442"/>
    </location>
</feature>
<protein>
    <recommendedName>
        <fullName evidence="5">SPRY domain-containing protein</fullName>
    </recommendedName>
</protein>
<feature type="coiled-coil region" evidence="1">
    <location>
        <begin position="202"/>
        <end position="299"/>
    </location>
</feature>
<dbReference type="Proteomes" id="UP000324800">
    <property type="component" value="Unassembled WGS sequence"/>
</dbReference>
<keyword evidence="1" id="KW-0175">Coiled coil</keyword>
<name>A0A5J4W566_9EUKA</name>
<gene>
    <name evidence="3" type="ORF">EZS28_014350</name>
</gene>
<feature type="compositionally biased region" description="Polar residues" evidence="2">
    <location>
        <begin position="443"/>
        <end position="453"/>
    </location>
</feature>
<feature type="compositionally biased region" description="Basic and acidic residues" evidence="2">
    <location>
        <begin position="338"/>
        <end position="348"/>
    </location>
</feature>
<organism evidence="3 4">
    <name type="scientific">Streblomastix strix</name>
    <dbReference type="NCBI Taxonomy" id="222440"/>
    <lineage>
        <taxon>Eukaryota</taxon>
        <taxon>Metamonada</taxon>
        <taxon>Preaxostyla</taxon>
        <taxon>Oxymonadida</taxon>
        <taxon>Streblomastigidae</taxon>
        <taxon>Streblomastix</taxon>
    </lineage>
</organism>
<evidence type="ECO:0008006" key="5">
    <source>
        <dbReference type="Google" id="ProtNLM"/>
    </source>
</evidence>
<evidence type="ECO:0000313" key="4">
    <source>
        <dbReference type="Proteomes" id="UP000324800"/>
    </source>
</evidence>
<evidence type="ECO:0000313" key="3">
    <source>
        <dbReference type="EMBL" id="KAA6390124.1"/>
    </source>
</evidence>